<dbReference type="Gene3D" id="2.40.30.170">
    <property type="match status" value="1"/>
</dbReference>
<dbReference type="InterPro" id="IPR006143">
    <property type="entry name" value="RND_pump_MFP"/>
</dbReference>
<sequence>MGLGTVSRSAARWTLAGWLCVLGSLFTAVAGADEGLRLEGFTEAYRDIHVGSSDTNRVATVWAEEGQQVRVGQTLVQLDDTVLRAAVEVARTAAAARGEAEAAEQHLASRQRRLEQTESLLERKHATEQELWNARNERDEAAARVKAFVELQQRRELELRQAEKQLERLTVKSPIEGVVAAVLKDVGEVVSPADPHLVQLVQMDPLRVVASGPERLLREIQPGMELPVIIEQQWHQAVVEFVSPIVDAQSGMRSLKLRLPNPDAKIASGVPVEVQLQAAAAPPAPVLDRQQAVQQTMRKFQFLNRQ</sequence>
<comment type="similarity">
    <text evidence="1">Belongs to the membrane fusion protein (MFP) (TC 8.A.1) family.</text>
</comment>
<dbReference type="PANTHER" id="PTHR30469:SF15">
    <property type="entry name" value="HLYD FAMILY OF SECRETION PROTEINS"/>
    <property type="match status" value="1"/>
</dbReference>
<evidence type="ECO:0000313" key="4">
    <source>
        <dbReference type="EMBL" id="QEG38073.1"/>
    </source>
</evidence>
<dbReference type="SUPFAM" id="SSF111369">
    <property type="entry name" value="HlyD-like secretion proteins"/>
    <property type="match status" value="1"/>
</dbReference>
<dbReference type="Gene3D" id="1.10.287.470">
    <property type="entry name" value="Helix hairpin bin"/>
    <property type="match status" value="1"/>
</dbReference>
<feature type="domain" description="Multidrug resistance protein MdtA-like barrel-sandwich hybrid" evidence="3">
    <location>
        <begin position="58"/>
        <end position="197"/>
    </location>
</feature>
<evidence type="ECO:0000313" key="5">
    <source>
        <dbReference type="Proteomes" id="UP000325286"/>
    </source>
</evidence>
<reference evidence="4 5" key="1">
    <citation type="submission" date="2019-08" db="EMBL/GenBank/DDBJ databases">
        <title>Deep-cultivation of Planctomycetes and their phenomic and genomic characterization uncovers novel biology.</title>
        <authorList>
            <person name="Wiegand S."/>
            <person name="Jogler M."/>
            <person name="Boedeker C."/>
            <person name="Pinto D."/>
            <person name="Vollmers J."/>
            <person name="Rivas-Marin E."/>
            <person name="Kohn T."/>
            <person name="Peeters S.H."/>
            <person name="Heuer A."/>
            <person name="Rast P."/>
            <person name="Oberbeckmann S."/>
            <person name="Bunk B."/>
            <person name="Jeske O."/>
            <person name="Meyerdierks A."/>
            <person name="Storesund J.E."/>
            <person name="Kallscheuer N."/>
            <person name="Luecker S."/>
            <person name="Lage O.M."/>
            <person name="Pohl T."/>
            <person name="Merkel B.J."/>
            <person name="Hornburger P."/>
            <person name="Mueller R.-W."/>
            <person name="Bruemmer F."/>
            <person name="Labrenz M."/>
            <person name="Spormann A.M."/>
            <person name="Op den Camp H."/>
            <person name="Overmann J."/>
            <person name="Amann R."/>
            <person name="Jetten M.S.M."/>
            <person name="Mascher T."/>
            <person name="Medema M.H."/>
            <person name="Devos D.P."/>
            <person name="Kaster A.-K."/>
            <person name="Ovreas L."/>
            <person name="Rohde M."/>
            <person name="Galperin M.Y."/>
            <person name="Jogler C."/>
        </authorList>
    </citation>
    <scope>NUCLEOTIDE SEQUENCE [LARGE SCALE GENOMIC DNA]</scope>
    <source>
        <strain evidence="4 5">UC8</strain>
    </source>
</reference>
<feature type="coiled-coil region" evidence="2">
    <location>
        <begin position="100"/>
        <end position="172"/>
    </location>
</feature>
<proteinExistence type="inferred from homology"/>
<name>A0A5B9QVW6_9BACT</name>
<dbReference type="AlphaFoldDB" id="A0A5B9QVW6"/>
<dbReference type="Proteomes" id="UP000325286">
    <property type="component" value="Chromosome"/>
</dbReference>
<evidence type="ECO:0000256" key="1">
    <source>
        <dbReference type="ARBA" id="ARBA00009477"/>
    </source>
</evidence>
<dbReference type="Gene3D" id="2.40.50.100">
    <property type="match status" value="1"/>
</dbReference>
<keyword evidence="5" id="KW-1185">Reference proteome</keyword>
<accession>A0A5B9QVW6</accession>
<keyword evidence="2" id="KW-0175">Coiled coil</keyword>
<dbReference type="EMBL" id="CP042914">
    <property type="protein sequence ID" value="QEG38073.1"/>
    <property type="molecule type" value="Genomic_DNA"/>
</dbReference>
<evidence type="ECO:0000256" key="2">
    <source>
        <dbReference type="SAM" id="Coils"/>
    </source>
</evidence>
<dbReference type="KEGG" id="rul:UC8_00260"/>
<dbReference type="Pfam" id="PF25917">
    <property type="entry name" value="BSH_RND"/>
    <property type="match status" value="1"/>
</dbReference>
<dbReference type="NCBIfam" id="TIGR01730">
    <property type="entry name" value="RND_mfp"/>
    <property type="match status" value="1"/>
</dbReference>
<organism evidence="4 5">
    <name type="scientific">Roseimaritima ulvae</name>
    <dbReference type="NCBI Taxonomy" id="980254"/>
    <lineage>
        <taxon>Bacteria</taxon>
        <taxon>Pseudomonadati</taxon>
        <taxon>Planctomycetota</taxon>
        <taxon>Planctomycetia</taxon>
        <taxon>Pirellulales</taxon>
        <taxon>Pirellulaceae</taxon>
        <taxon>Roseimaritima</taxon>
    </lineage>
</organism>
<gene>
    <name evidence="4" type="primary">mdtE</name>
    <name evidence="4" type="ORF">UC8_00260</name>
</gene>
<dbReference type="InterPro" id="IPR058625">
    <property type="entry name" value="MdtA-like_BSH"/>
</dbReference>
<dbReference type="GO" id="GO:0015562">
    <property type="term" value="F:efflux transmembrane transporter activity"/>
    <property type="evidence" value="ECO:0007669"/>
    <property type="project" value="TreeGrafter"/>
</dbReference>
<evidence type="ECO:0000259" key="3">
    <source>
        <dbReference type="Pfam" id="PF25917"/>
    </source>
</evidence>
<protein>
    <submittedName>
        <fullName evidence="4">Multidrug resistance protein MdtE</fullName>
    </submittedName>
</protein>
<dbReference type="PANTHER" id="PTHR30469">
    <property type="entry name" value="MULTIDRUG RESISTANCE PROTEIN MDTA"/>
    <property type="match status" value="1"/>
</dbReference>
<dbReference type="GO" id="GO:1990281">
    <property type="term" value="C:efflux pump complex"/>
    <property type="evidence" value="ECO:0007669"/>
    <property type="project" value="TreeGrafter"/>
</dbReference>